<dbReference type="AlphaFoldDB" id="A0A1Z4LJW3"/>
<reference evidence="1 2" key="1">
    <citation type="submission" date="2017-06" db="EMBL/GenBank/DDBJ databases">
        <title>Genome sequencing of cyanobaciteial culture collection at National Institute for Environmental Studies (NIES).</title>
        <authorList>
            <person name="Hirose Y."/>
            <person name="Shimura Y."/>
            <person name="Fujisawa T."/>
            <person name="Nakamura Y."/>
            <person name="Kawachi M."/>
        </authorList>
    </citation>
    <scope>NUCLEOTIDE SEQUENCE [LARGE SCALE GENOMIC DNA]</scope>
    <source>
        <strain evidence="1 2">NIES-267</strain>
    </source>
</reference>
<protein>
    <submittedName>
        <fullName evidence="1">Uncharacterized protein</fullName>
    </submittedName>
</protein>
<evidence type="ECO:0000313" key="1">
    <source>
        <dbReference type="EMBL" id="BAY81540.1"/>
    </source>
</evidence>
<dbReference type="Proteomes" id="UP000218418">
    <property type="component" value="Chromosome"/>
</dbReference>
<evidence type="ECO:0000313" key="2">
    <source>
        <dbReference type="Proteomes" id="UP000218418"/>
    </source>
</evidence>
<sequence>MKHRMKNFLEAKWNGLKEKLGINKSNKKYSTEIVSEYQTTSGHTIKITSDGRIFRCSNCEELENLYKTVLDSDEELRRWLDTIKQDPTNPELSSQLVKLEERLENVAKVQKGIFPKQTSYGDNKKSKFRKHQNDIRTTAEELGVEIPKGVKIKSEEFQKPVVQFIDDIVKTGETRQIPYKEYTNALWSRKGNAIVIRQADGTFVTFLNACGGGSALQWK</sequence>
<keyword evidence="2" id="KW-1185">Reference proteome</keyword>
<gene>
    <name evidence="1" type="ORF">NIES267_10170</name>
</gene>
<accession>A0A1Z4LJW3</accession>
<organism evidence="1 2">
    <name type="scientific">Calothrix parasitica NIES-267</name>
    <dbReference type="NCBI Taxonomy" id="1973488"/>
    <lineage>
        <taxon>Bacteria</taxon>
        <taxon>Bacillati</taxon>
        <taxon>Cyanobacteriota</taxon>
        <taxon>Cyanophyceae</taxon>
        <taxon>Nostocales</taxon>
        <taxon>Calotrichaceae</taxon>
        <taxon>Calothrix</taxon>
    </lineage>
</organism>
<name>A0A1Z4LJW3_9CYAN</name>
<proteinExistence type="predicted"/>
<dbReference type="EMBL" id="AP018227">
    <property type="protein sequence ID" value="BAY81540.1"/>
    <property type="molecule type" value="Genomic_DNA"/>
</dbReference>